<dbReference type="InterPro" id="IPR002078">
    <property type="entry name" value="Sigma_54_int"/>
</dbReference>
<name>A0A7C0U3L4_DESA2</name>
<dbReference type="Gene3D" id="3.30.450.20">
    <property type="entry name" value="PAS domain"/>
    <property type="match status" value="1"/>
</dbReference>
<evidence type="ECO:0000256" key="5">
    <source>
        <dbReference type="ARBA" id="ARBA00023163"/>
    </source>
</evidence>
<dbReference type="Pfam" id="PF13426">
    <property type="entry name" value="PAS_9"/>
    <property type="match status" value="1"/>
</dbReference>
<feature type="domain" description="Sigma-54 factor interaction" evidence="6">
    <location>
        <begin position="149"/>
        <end position="378"/>
    </location>
</feature>
<evidence type="ECO:0000259" key="6">
    <source>
        <dbReference type="PROSITE" id="PS50045"/>
    </source>
</evidence>
<evidence type="ECO:0000256" key="1">
    <source>
        <dbReference type="ARBA" id="ARBA00022741"/>
    </source>
</evidence>
<dbReference type="GO" id="GO:0006355">
    <property type="term" value="P:regulation of DNA-templated transcription"/>
    <property type="evidence" value="ECO:0007669"/>
    <property type="project" value="InterPro"/>
</dbReference>
<dbReference type="InterPro" id="IPR027417">
    <property type="entry name" value="P-loop_NTPase"/>
</dbReference>
<dbReference type="Pfam" id="PF00158">
    <property type="entry name" value="Sigma54_activat"/>
    <property type="match status" value="1"/>
</dbReference>
<dbReference type="SUPFAM" id="SSF55785">
    <property type="entry name" value="PYP-like sensor domain (PAS domain)"/>
    <property type="match status" value="1"/>
</dbReference>
<dbReference type="CDD" id="cd00130">
    <property type="entry name" value="PAS"/>
    <property type="match status" value="1"/>
</dbReference>
<keyword evidence="2" id="KW-0067">ATP-binding</keyword>
<evidence type="ECO:0000313" key="9">
    <source>
        <dbReference type="EMBL" id="HDD44934.1"/>
    </source>
</evidence>
<dbReference type="SMART" id="SM00091">
    <property type="entry name" value="PAS"/>
    <property type="match status" value="1"/>
</dbReference>
<evidence type="ECO:0000259" key="7">
    <source>
        <dbReference type="PROSITE" id="PS50112"/>
    </source>
</evidence>
<dbReference type="Pfam" id="PF02954">
    <property type="entry name" value="HTH_8"/>
    <property type="match status" value="1"/>
</dbReference>
<dbReference type="Gene3D" id="1.10.8.60">
    <property type="match status" value="1"/>
</dbReference>
<accession>A0A7C0U3L4</accession>
<dbReference type="Proteomes" id="UP000886289">
    <property type="component" value="Unassembled WGS sequence"/>
</dbReference>
<protein>
    <submittedName>
        <fullName evidence="9">PAS domain-containing protein</fullName>
    </submittedName>
</protein>
<keyword evidence="4" id="KW-0238">DNA-binding</keyword>
<sequence length="455" mass="51486">MLREKITLTEMEGVKEARSFFEIILDSISEGVFAVNKEWQITYFNHAAEKITGVSKEEALGRPCYEVFHANICQTDCALKKTIKTGKPVIDLPINIINREGRKIPLSISTAVLRDEKGKVVGGVETFRDLSAVEELKREITKKYTFEDIISKSHEIQKIFEVLPDIAESDATVLIQGPSGSGKELFAKAIHNLSPRHHGPYVVVNCAALPDTLLESELFGYVKGAFTDAKHDKPGRFALAHKGTIFLDEIGDISPAMQVKLLRVLQEKEFEPLGATKSVKVDVRVICATNKDLAKLVAEGRFREDLYYRINVIKIELPPLSKRREDIPLLIDHFIHRLNAKMNKNIIGVSDEVLEFLMKYEFPGNVRELENIIEHAFILCRGSVIQLEHLPREVIETVRKPVQIPTEKELSLEALEIKAIKTALQKHRGHRGRAAQELGIDKSTLWRKMKRYGLL</sequence>
<dbReference type="InterPro" id="IPR025943">
    <property type="entry name" value="Sigma_54_int_dom_ATP-bd_2"/>
</dbReference>
<comment type="caution">
    <text evidence="9">The sequence shown here is derived from an EMBL/GenBank/DDBJ whole genome shotgun (WGS) entry which is preliminary data.</text>
</comment>
<dbReference type="GO" id="GO:0005524">
    <property type="term" value="F:ATP binding"/>
    <property type="evidence" value="ECO:0007669"/>
    <property type="project" value="UniProtKB-KW"/>
</dbReference>
<proteinExistence type="predicted"/>
<dbReference type="PROSITE" id="PS50113">
    <property type="entry name" value="PAC"/>
    <property type="match status" value="1"/>
</dbReference>
<gene>
    <name evidence="9" type="ORF">ENG63_08770</name>
</gene>
<dbReference type="SMART" id="SM00382">
    <property type="entry name" value="AAA"/>
    <property type="match status" value="1"/>
</dbReference>
<dbReference type="InterPro" id="IPR058031">
    <property type="entry name" value="AAA_lid_NorR"/>
</dbReference>
<dbReference type="InterPro" id="IPR000014">
    <property type="entry name" value="PAS"/>
</dbReference>
<dbReference type="InterPro" id="IPR003593">
    <property type="entry name" value="AAA+_ATPase"/>
</dbReference>
<dbReference type="PROSITE" id="PS00688">
    <property type="entry name" value="SIGMA54_INTERACT_3"/>
    <property type="match status" value="1"/>
</dbReference>
<dbReference type="InterPro" id="IPR002197">
    <property type="entry name" value="HTH_Fis"/>
</dbReference>
<dbReference type="PROSITE" id="PS50045">
    <property type="entry name" value="SIGMA54_INTERACT_4"/>
    <property type="match status" value="1"/>
</dbReference>
<evidence type="ECO:0000259" key="8">
    <source>
        <dbReference type="PROSITE" id="PS50113"/>
    </source>
</evidence>
<dbReference type="SUPFAM" id="SSF46689">
    <property type="entry name" value="Homeodomain-like"/>
    <property type="match status" value="1"/>
</dbReference>
<dbReference type="AlphaFoldDB" id="A0A7C0U3L4"/>
<dbReference type="PRINTS" id="PR01590">
    <property type="entry name" value="HTHFIS"/>
</dbReference>
<dbReference type="Gene3D" id="1.10.10.60">
    <property type="entry name" value="Homeodomain-like"/>
    <property type="match status" value="1"/>
</dbReference>
<dbReference type="EMBL" id="DRBS01000322">
    <property type="protein sequence ID" value="HDD44934.1"/>
    <property type="molecule type" value="Genomic_DNA"/>
</dbReference>
<organism evidence="9">
    <name type="scientific">Desulfofervidus auxilii</name>
    <dbReference type="NCBI Taxonomy" id="1621989"/>
    <lineage>
        <taxon>Bacteria</taxon>
        <taxon>Pseudomonadati</taxon>
        <taxon>Thermodesulfobacteriota</taxon>
        <taxon>Candidatus Desulfofervidia</taxon>
        <taxon>Candidatus Desulfofervidales</taxon>
        <taxon>Candidatus Desulfofervidaceae</taxon>
        <taxon>Candidatus Desulfofervidus</taxon>
    </lineage>
</organism>
<keyword evidence="1" id="KW-0547">Nucleotide-binding</keyword>
<dbReference type="GO" id="GO:0043565">
    <property type="term" value="F:sequence-specific DNA binding"/>
    <property type="evidence" value="ECO:0007669"/>
    <property type="project" value="InterPro"/>
</dbReference>
<dbReference type="Pfam" id="PF25601">
    <property type="entry name" value="AAA_lid_14"/>
    <property type="match status" value="1"/>
</dbReference>
<dbReference type="PROSITE" id="PS00676">
    <property type="entry name" value="SIGMA54_INTERACT_2"/>
    <property type="match status" value="1"/>
</dbReference>
<evidence type="ECO:0000256" key="2">
    <source>
        <dbReference type="ARBA" id="ARBA00022840"/>
    </source>
</evidence>
<dbReference type="CDD" id="cd00009">
    <property type="entry name" value="AAA"/>
    <property type="match status" value="1"/>
</dbReference>
<dbReference type="InterPro" id="IPR000700">
    <property type="entry name" value="PAS-assoc_C"/>
</dbReference>
<keyword evidence="5" id="KW-0804">Transcription</keyword>
<dbReference type="NCBIfam" id="TIGR00229">
    <property type="entry name" value="sensory_box"/>
    <property type="match status" value="1"/>
</dbReference>
<feature type="domain" description="PAC" evidence="8">
    <location>
        <begin position="90"/>
        <end position="142"/>
    </location>
</feature>
<dbReference type="InterPro" id="IPR009057">
    <property type="entry name" value="Homeodomain-like_sf"/>
</dbReference>
<evidence type="ECO:0000256" key="3">
    <source>
        <dbReference type="ARBA" id="ARBA00023015"/>
    </source>
</evidence>
<reference evidence="9" key="1">
    <citation type="journal article" date="2020" name="mSystems">
        <title>Genome- and Community-Level Interaction Insights into Carbon Utilization and Element Cycling Functions of Hydrothermarchaeota in Hydrothermal Sediment.</title>
        <authorList>
            <person name="Zhou Z."/>
            <person name="Liu Y."/>
            <person name="Xu W."/>
            <person name="Pan J."/>
            <person name="Luo Z.H."/>
            <person name="Li M."/>
        </authorList>
    </citation>
    <scope>NUCLEOTIDE SEQUENCE [LARGE SCALE GENOMIC DNA]</scope>
    <source>
        <strain evidence="9">HyVt-233</strain>
    </source>
</reference>
<dbReference type="FunFam" id="3.40.50.300:FF:000006">
    <property type="entry name" value="DNA-binding transcriptional regulator NtrC"/>
    <property type="match status" value="1"/>
</dbReference>
<dbReference type="PROSITE" id="PS50112">
    <property type="entry name" value="PAS"/>
    <property type="match status" value="1"/>
</dbReference>
<evidence type="ECO:0000256" key="4">
    <source>
        <dbReference type="ARBA" id="ARBA00023125"/>
    </source>
</evidence>
<feature type="domain" description="PAS" evidence="7">
    <location>
        <begin position="17"/>
        <end position="69"/>
    </location>
</feature>
<dbReference type="Gene3D" id="3.40.50.300">
    <property type="entry name" value="P-loop containing nucleotide triphosphate hydrolases"/>
    <property type="match status" value="1"/>
</dbReference>
<dbReference type="SUPFAM" id="SSF52540">
    <property type="entry name" value="P-loop containing nucleoside triphosphate hydrolases"/>
    <property type="match status" value="1"/>
</dbReference>
<keyword evidence="3" id="KW-0805">Transcription regulation</keyword>
<dbReference type="InterPro" id="IPR025944">
    <property type="entry name" value="Sigma_54_int_dom_CS"/>
</dbReference>
<dbReference type="PANTHER" id="PTHR32071:SF57">
    <property type="entry name" value="C4-DICARBOXYLATE TRANSPORT TRANSCRIPTIONAL REGULATORY PROTEIN DCTD"/>
    <property type="match status" value="1"/>
</dbReference>
<dbReference type="PANTHER" id="PTHR32071">
    <property type="entry name" value="TRANSCRIPTIONAL REGULATORY PROTEIN"/>
    <property type="match status" value="1"/>
</dbReference>
<dbReference type="InterPro" id="IPR035965">
    <property type="entry name" value="PAS-like_dom_sf"/>
</dbReference>